<protein>
    <submittedName>
        <fullName evidence="1">Putative transcriptional regulator</fullName>
    </submittedName>
</protein>
<organism evidence="1 2">
    <name type="scientific">Streptococcus anginosus</name>
    <dbReference type="NCBI Taxonomy" id="1328"/>
    <lineage>
        <taxon>Bacteria</taxon>
        <taxon>Bacillati</taxon>
        <taxon>Bacillota</taxon>
        <taxon>Bacilli</taxon>
        <taxon>Lactobacillales</taxon>
        <taxon>Streptococcaceae</taxon>
        <taxon>Streptococcus</taxon>
        <taxon>Streptococcus anginosus group</taxon>
    </lineage>
</organism>
<accession>A0A4U9Z7F4</accession>
<dbReference type="RefSeq" id="WP_232008234.1">
    <property type="nucleotide sequence ID" value="NZ_CABEID010000001.1"/>
</dbReference>
<proteinExistence type="predicted"/>
<gene>
    <name evidence="1" type="ORF">NCTC11062_01057</name>
</gene>
<sequence length="97" mass="11597">MKVLKEVNASKIEAIENAEKWLTENKNIIAQYQDYKNSDNYKNSPMKTIQDKLQTFMLDNKYYEIAIPLIRKFSKSYDQYYKKMLIANDQYLNARAL</sequence>
<name>A0A4U9Z7F4_STRAP</name>
<dbReference type="Proteomes" id="UP000403538">
    <property type="component" value="Unassembled WGS sequence"/>
</dbReference>
<dbReference type="EMBL" id="CABEID010000001">
    <property type="protein sequence ID" value="VTS34711.1"/>
    <property type="molecule type" value="Genomic_DNA"/>
</dbReference>
<evidence type="ECO:0000313" key="1">
    <source>
        <dbReference type="EMBL" id="VTS34711.1"/>
    </source>
</evidence>
<dbReference type="AlphaFoldDB" id="A0A4U9Z7F4"/>
<evidence type="ECO:0000313" key="2">
    <source>
        <dbReference type="Proteomes" id="UP000403538"/>
    </source>
</evidence>
<reference evidence="1 2" key="1">
    <citation type="submission" date="2019-05" db="EMBL/GenBank/DDBJ databases">
        <authorList>
            <consortium name="Pathogen Informatics"/>
        </authorList>
    </citation>
    <scope>NUCLEOTIDE SEQUENCE [LARGE SCALE GENOMIC DNA]</scope>
    <source>
        <strain evidence="1 2">NCTC11062</strain>
    </source>
</reference>